<feature type="region of interest" description="Disordered" evidence="1">
    <location>
        <begin position="1"/>
        <end position="88"/>
    </location>
</feature>
<dbReference type="EMBL" id="KV700131">
    <property type="protein sequence ID" value="OCF31769.1"/>
    <property type="molecule type" value="Genomic_DNA"/>
</dbReference>
<dbReference type="Proteomes" id="UP000092666">
    <property type="component" value="Unassembled WGS sequence"/>
</dbReference>
<protein>
    <submittedName>
        <fullName evidence="2">Uncharacterized protein</fullName>
    </submittedName>
</protein>
<proteinExistence type="predicted"/>
<name>A0A1B9GL21_9TREE</name>
<sequence length="88" mass="9336">MSAFDISEPSGKLTPSLLQQQAASDDGLLDRHSSRSPTIDLETTTPTTVGEHTHVGSNSSATQSAPRRARGRKRKDDDPETDSASGTN</sequence>
<accession>A0A1B9GL21</accession>
<evidence type="ECO:0000313" key="2">
    <source>
        <dbReference type="EMBL" id="OCF31769.1"/>
    </source>
</evidence>
<dbReference type="AlphaFoldDB" id="A0A1B9GL21"/>
<evidence type="ECO:0000313" key="3">
    <source>
        <dbReference type="Proteomes" id="UP000092666"/>
    </source>
</evidence>
<reference evidence="3" key="2">
    <citation type="submission" date="2013-12" db="EMBL/GenBank/DDBJ databases">
        <title>Evolution of pathogenesis and genome organization in the Tremellales.</title>
        <authorList>
            <person name="Cuomo C."/>
            <person name="Litvintseva A."/>
            <person name="Heitman J."/>
            <person name="Chen Y."/>
            <person name="Sun S."/>
            <person name="Springer D."/>
            <person name="Dromer F."/>
            <person name="Young S."/>
            <person name="Zeng Q."/>
            <person name="Chapman S."/>
            <person name="Gujja S."/>
            <person name="Saif S."/>
            <person name="Birren B."/>
        </authorList>
    </citation>
    <scope>NUCLEOTIDE SEQUENCE [LARGE SCALE GENOMIC DNA]</scope>
    <source>
        <strain evidence="3">BCC8398</strain>
    </source>
</reference>
<gene>
    <name evidence="2" type="ORF">I316_06576</name>
</gene>
<evidence type="ECO:0000256" key="1">
    <source>
        <dbReference type="SAM" id="MobiDB-lite"/>
    </source>
</evidence>
<organism evidence="2 3">
    <name type="scientific">Kwoniella heveanensis BCC8398</name>
    <dbReference type="NCBI Taxonomy" id="1296120"/>
    <lineage>
        <taxon>Eukaryota</taxon>
        <taxon>Fungi</taxon>
        <taxon>Dikarya</taxon>
        <taxon>Basidiomycota</taxon>
        <taxon>Agaricomycotina</taxon>
        <taxon>Tremellomycetes</taxon>
        <taxon>Tremellales</taxon>
        <taxon>Cryptococcaceae</taxon>
        <taxon>Kwoniella</taxon>
    </lineage>
</organism>
<reference evidence="2 3" key="1">
    <citation type="submission" date="2013-07" db="EMBL/GenBank/DDBJ databases">
        <title>The Genome Sequence of Cryptococcus heveanensis BCC8398.</title>
        <authorList>
            <consortium name="The Broad Institute Genome Sequencing Platform"/>
            <person name="Cuomo C."/>
            <person name="Litvintseva A."/>
            <person name="Chen Y."/>
            <person name="Heitman J."/>
            <person name="Sun S."/>
            <person name="Springer D."/>
            <person name="Dromer F."/>
            <person name="Young S.K."/>
            <person name="Zeng Q."/>
            <person name="Gargeya S."/>
            <person name="Fitzgerald M."/>
            <person name="Abouelleil A."/>
            <person name="Alvarado L."/>
            <person name="Berlin A.M."/>
            <person name="Chapman S.B."/>
            <person name="Dewar J."/>
            <person name="Goldberg J."/>
            <person name="Griggs A."/>
            <person name="Gujja S."/>
            <person name="Hansen M."/>
            <person name="Howarth C."/>
            <person name="Imamovic A."/>
            <person name="Larimer J."/>
            <person name="McCowan C."/>
            <person name="Murphy C."/>
            <person name="Pearson M."/>
            <person name="Priest M."/>
            <person name="Roberts A."/>
            <person name="Saif S."/>
            <person name="Shea T."/>
            <person name="Sykes S."/>
            <person name="Wortman J."/>
            <person name="Nusbaum C."/>
            <person name="Birren B."/>
        </authorList>
    </citation>
    <scope>NUCLEOTIDE SEQUENCE [LARGE SCALE GENOMIC DNA]</scope>
    <source>
        <strain evidence="2 3">BCC8398</strain>
    </source>
</reference>
<keyword evidence="3" id="KW-1185">Reference proteome</keyword>